<dbReference type="PROSITE" id="PS00540">
    <property type="entry name" value="FERRITIN_1"/>
    <property type="match status" value="1"/>
</dbReference>
<evidence type="ECO:0000256" key="12">
    <source>
        <dbReference type="ARBA" id="ARBA00047990"/>
    </source>
</evidence>
<feature type="binding site" evidence="13">
    <location>
        <position position="133"/>
    </location>
    <ligand>
        <name>Fe cation</name>
        <dbReference type="ChEBI" id="CHEBI:24875"/>
        <label>1</label>
    </ligand>
</feature>
<evidence type="ECO:0000256" key="13">
    <source>
        <dbReference type="PIRSR" id="PIRSR601519-1"/>
    </source>
</evidence>
<dbReference type="Pfam" id="PF00210">
    <property type="entry name" value="Ferritin"/>
    <property type="match status" value="1"/>
</dbReference>
<feature type="binding site" evidence="13">
    <location>
        <position position="215"/>
    </location>
    <ligand>
        <name>Fe cation</name>
        <dbReference type="ChEBI" id="CHEBI:24875"/>
        <label>1</label>
    </ligand>
</feature>
<evidence type="ECO:0000256" key="2">
    <source>
        <dbReference type="ARBA" id="ARBA00007513"/>
    </source>
</evidence>
<keyword evidence="5" id="KW-0934">Plastid</keyword>
<keyword evidence="8 14" id="KW-0560">Oxidoreductase</keyword>
<evidence type="ECO:0000256" key="7">
    <source>
        <dbReference type="ARBA" id="ARBA00022946"/>
    </source>
</evidence>
<evidence type="ECO:0000256" key="6">
    <source>
        <dbReference type="ARBA" id="ARBA00022723"/>
    </source>
</evidence>
<dbReference type="PANTHER" id="PTHR11431">
    <property type="entry name" value="FERRITIN"/>
    <property type="match status" value="1"/>
</dbReference>
<dbReference type="EMBL" id="LR999453">
    <property type="protein sequence ID" value="CAE5966587.1"/>
    <property type="molecule type" value="Genomic_DNA"/>
</dbReference>
<keyword evidence="18" id="KW-1185">Reference proteome</keyword>
<evidence type="ECO:0000256" key="3">
    <source>
        <dbReference type="ARBA" id="ARBA00022434"/>
    </source>
</evidence>
<feature type="region of interest" description="Disordered" evidence="15">
    <location>
        <begin position="1"/>
        <end position="32"/>
    </location>
</feature>
<accession>A0A8S1ZTK7</accession>
<evidence type="ECO:0000313" key="17">
    <source>
        <dbReference type="EMBL" id="CAE5966587.1"/>
    </source>
</evidence>
<dbReference type="Proteomes" id="UP000682877">
    <property type="component" value="Chromosome 3"/>
</dbReference>
<dbReference type="EC" id="1.16.3.1" evidence="14"/>
<comment type="subunit">
    <text evidence="11">Oligomer of 24 subunits. There are two types of subunits: L (light) chain and H (heavy) chain. The major chain can be light or heavy, depending on the species and tissue type. The functional molecule forms a roughly spherical shell with a diameter of 12 nm and contains a central cavity into which the insoluble mineral iron core is deposited.</text>
</comment>
<evidence type="ECO:0000313" key="18">
    <source>
        <dbReference type="Proteomes" id="UP000682877"/>
    </source>
</evidence>
<feature type="binding site" evidence="13">
    <location>
        <position position="166"/>
    </location>
    <ligand>
        <name>Fe cation</name>
        <dbReference type="ChEBI" id="CHEBI:24875"/>
        <label>1</label>
    </ligand>
</feature>
<sequence length="280" mass="31677">MKAMASRAISSFTTKPAPPQLHHGTTSPAGSLRFPQQRKLAMRSVVVAGETAGSMTGVIFEPFEEVKRADLAIPITAHVSLARQRYAQACEAAVNEQINHIIAIFVISPPNIPMYLIHLLFLSRVGCAVWTVEYNVSYVYHAMYAYFDRDDIALKDIYFKESSDEEREHAEKFMEYQNKRGGRVKLHPIVSPISEFEHIEKGDALYAMELALSLEKLTNENLLNLHSVATENNDPHLADFVDSEYLEEQVEAIKKISDYISQLRMVGKSHGVWHLDQMLL</sequence>
<evidence type="ECO:0000256" key="8">
    <source>
        <dbReference type="ARBA" id="ARBA00023002"/>
    </source>
</evidence>
<evidence type="ECO:0000256" key="1">
    <source>
        <dbReference type="ARBA" id="ARBA00004229"/>
    </source>
</evidence>
<keyword evidence="4" id="KW-0150">Chloroplast</keyword>
<dbReference type="GO" id="GO:0008199">
    <property type="term" value="F:ferric iron binding"/>
    <property type="evidence" value="ECO:0007669"/>
    <property type="project" value="InterPro"/>
</dbReference>
<dbReference type="PROSITE" id="PS50905">
    <property type="entry name" value="FERRITIN_LIKE"/>
    <property type="match status" value="1"/>
</dbReference>
<reference evidence="17" key="1">
    <citation type="submission" date="2021-01" db="EMBL/GenBank/DDBJ databases">
        <authorList>
            <person name="Bezrukov I."/>
        </authorList>
    </citation>
    <scope>NUCLEOTIDE SEQUENCE</scope>
</reference>
<organism evidence="17 18">
    <name type="scientific">Arabidopsis arenosa</name>
    <name type="common">Sand rock-cress</name>
    <name type="synonym">Cardaminopsis arenosa</name>
    <dbReference type="NCBI Taxonomy" id="38785"/>
    <lineage>
        <taxon>Eukaryota</taxon>
        <taxon>Viridiplantae</taxon>
        <taxon>Streptophyta</taxon>
        <taxon>Embryophyta</taxon>
        <taxon>Tracheophyta</taxon>
        <taxon>Spermatophyta</taxon>
        <taxon>Magnoliopsida</taxon>
        <taxon>eudicotyledons</taxon>
        <taxon>Gunneridae</taxon>
        <taxon>Pentapetalae</taxon>
        <taxon>rosids</taxon>
        <taxon>malvids</taxon>
        <taxon>Brassicales</taxon>
        <taxon>Brassicaceae</taxon>
        <taxon>Camelineae</taxon>
        <taxon>Arabidopsis</taxon>
    </lineage>
</organism>
<comment type="function">
    <text evidence="10">Stores iron in a soluble, non-toxic, readily available form. Important for iron homeostasis. Has ferroxidase activity. Iron is taken up in the ferrous form and deposited as ferric hydroxides after oxidation.</text>
</comment>
<evidence type="ECO:0000259" key="16">
    <source>
        <dbReference type="PROSITE" id="PS50905"/>
    </source>
</evidence>
<dbReference type="FunFam" id="1.20.1260.10:FF:000006">
    <property type="entry name" value="Ferritin"/>
    <property type="match status" value="1"/>
</dbReference>
<dbReference type="GO" id="GO:0009507">
    <property type="term" value="C:chloroplast"/>
    <property type="evidence" value="ECO:0007669"/>
    <property type="project" value="UniProtKB-SubCell"/>
</dbReference>
<dbReference type="SUPFAM" id="SSF47240">
    <property type="entry name" value="Ferritin-like"/>
    <property type="match status" value="1"/>
</dbReference>
<evidence type="ECO:0000256" key="4">
    <source>
        <dbReference type="ARBA" id="ARBA00022528"/>
    </source>
</evidence>
<dbReference type="InterPro" id="IPR014034">
    <property type="entry name" value="Ferritin_CS"/>
</dbReference>
<comment type="function">
    <text evidence="14">Stores iron in a soluble, non-toxic, readily available form. Important for iron homeostasis. Iron is taken up in the ferrous form and deposited as ferric hydroxides after oxidation.</text>
</comment>
<evidence type="ECO:0000256" key="14">
    <source>
        <dbReference type="RuleBase" id="RU361145"/>
    </source>
</evidence>
<keyword evidence="9 13" id="KW-0408">Iron</keyword>
<feature type="binding site" evidence="13">
    <location>
        <position position="249"/>
    </location>
    <ligand>
        <name>Fe cation</name>
        <dbReference type="ChEBI" id="CHEBI:24875"/>
        <label>1</label>
    </ligand>
</feature>
<dbReference type="GO" id="GO:0006826">
    <property type="term" value="P:iron ion transport"/>
    <property type="evidence" value="ECO:0007669"/>
    <property type="project" value="InterPro"/>
</dbReference>
<proteinExistence type="inferred from homology"/>
<evidence type="ECO:0000256" key="15">
    <source>
        <dbReference type="SAM" id="MobiDB-lite"/>
    </source>
</evidence>
<dbReference type="InterPro" id="IPR009040">
    <property type="entry name" value="Ferritin-like_diiron"/>
</dbReference>
<evidence type="ECO:0000256" key="10">
    <source>
        <dbReference type="ARBA" id="ARBA00025111"/>
    </source>
</evidence>
<dbReference type="PANTHER" id="PTHR11431:SF122">
    <property type="entry name" value="FERRITIN-1, CHLOROPLASTIC"/>
    <property type="match status" value="1"/>
</dbReference>
<dbReference type="GO" id="GO:0006879">
    <property type="term" value="P:intracellular iron ion homeostasis"/>
    <property type="evidence" value="ECO:0007669"/>
    <property type="project" value="UniProtKB-KW"/>
</dbReference>
<dbReference type="GO" id="GO:0004322">
    <property type="term" value="F:ferroxidase activity"/>
    <property type="evidence" value="ECO:0007669"/>
    <property type="project" value="UniProtKB-EC"/>
</dbReference>
<comment type="similarity">
    <text evidence="2 14">Belongs to the ferritin family.</text>
</comment>
<evidence type="ECO:0000256" key="9">
    <source>
        <dbReference type="ARBA" id="ARBA00023004"/>
    </source>
</evidence>
<name>A0A8S1ZTK7_ARAAE</name>
<dbReference type="AlphaFoldDB" id="A0A8S1ZTK7"/>
<comment type="subcellular location">
    <subcellularLocation>
        <location evidence="1">Plastid</location>
        <location evidence="1">Chloroplast</location>
    </subcellularLocation>
</comment>
<dbReference type="CDD" id="cd01056">
    <property type="entry name" value="Euk_Ferritin"/>
    <property type="match status" value="1"/>
</dbReference>
<evidence type="ECO:0000256" key="5">
    <source>
        <dbReference type="ARBA" id="ARBA00022640"/>
    </source>
</evidence>
<gene>
    <name evidence="17" type="ORF">AARE701A_LOCUS6683</name>
</gene>
<dbReference type="GO" id="GO:0008198">
    <property type="term" value="F:ferrous iron binding"/>
    <property type="evidence" value="ECO:0007669"/>
    <property type="project" value="TreeGrafter"/>
</dbReference>
<dbReference type="InterPro" id="IPR001519">
    <property type="entry name" value="Ferritin"/>
</dbReference>
<dbReference type="InterPro" id="IPR008331">
    <property type="entry name" value="Ferritin_DPS_dom"/>
</dbReference>
<feature type="binding site" evidence="13">
    <location>
        <position position="169"/>
    </location>
    <ligand>
        <name>Fe cation</name>
        <dbReference type="ChEBI" id="CHEBI:24875"/>
        <label>1</label>
    </ligand>
</feature>
<comment type="catalytic activity">
    <reaction evidence="12 14">
        <text>4 Fe(2+) + O2 + 4 H(+) = 4 Fe(3+) + 2 H2O</text>
        <dbReference type="Rhea" id="RHEA:11148"/>
        <dbReference type="ChEBI" id="CHEBI:15377"/>
        <dbReference type="ChEBI" id="CHEBI:15378"/>
        <dbReference type="ChEBI" id="CHEBI:15379"/>
        <dbReference type="ChEBI" id="CHEBI:29033"/>
        <dbReference type="ChEBI" id="CHEBI:29034"/>
        <dbReference type="EC" id="1.16.3.1"/>
    </reaction>
</comment>
<dbReference type="InterPro" id="IPR012347">
    <property type="entry name" value="Ferritin-like"/>
</dbReference>
<dbReference type="InterPro" id="IPR009078">
    <property type="entry name" value="Ferritin-like_SF"/>
</dbReference>
<keyword evidence="6 13" id="KW-0479">Metal-binding</keyword>
<protein>
    <recommendedName>
        <fullName evidence="14">Ferritin</fullName>
        <ecNumber evidence="14">1.16.3.1</ecNumber>
    </recommendedName>
</protein>
<dbReference type="Gene3D" id="1.20.1260.10">
    <property type="match status" value="1"/>
</dbReference>
<keyword evidence="3 14" id="KW-0409">Iron storage</keyword>
<feature type="domain" description="Ferritin-like diiron" evidence="16">
    <location>
        <begin position="116"/>
        <end position="267"/>
    </location>
</feature>
<evidence type="ECO:0000256" key="11">
    <source>
        <dbReference type="ARBA" id="ARBA00026060"/>
    </source>
</evidence>
<dbReference type="GO" id="GO:0006979">
    <property type="term" value="P:response to oxidative stress"/>
    <property type="evidence" value="ECO:0007669"/>
    <property type="project" value="UniProtKB-ARBA"/>
</dbReference>
<keyword evidence="7" id="KW-0809">Transit peptide</keyword>